<protein>
    <submittedName>
        <fullName evidence="1">Uncharacterized protein</fullName>
    </submittedName>
</protein>
<organism evidence="1 2">
    <name type="scientific">Perkinsus chesapeaki</name>
    <name type="common">Clam parasite</name>
    <name type="synonym">Perkinsus andrewsi</name>
    <dbReference type="NCBI Taxonomy" id="330153"/>
    <lineage>
        <taxon>Eukaryota</taxon>
        <taxon>Sar</taxon>
        <taxon>Alveolata</taxon>
        <taxon>Perkinsozoa</taxon>
        <taxon>Perkinsea</taxon>
        <taxon>Perkinsida</taxon>
        <taxon>Perkinsidae</taxon>
        <taxon>Perkinsus</taxon>
    </lineage>
</organism>
<name>A0A7J6MX46_PERCH</name>
<dbReference type="OrthoDB" id="10517372at2759"/>
<keyword evidence="2" id="KW-1185">Reference proteome</keyword>
<gene>
    <name evidence="1" type="ORF">FOL47_006816</name>
</gene>
<reference evidence="1 2" key="1">
    <citation type="submission" date="2020-04" db="EMBL/GenBank/DDBJ databases">
        <title>Perkinsus chesapeaki whole genome sequence.</title>
        <authorList>
            <person name="Bogema D.R."/>
        </authorList>
    </citation>
    <scope>NUCLEOTIDE SEQUENCE [LARGE SCALE GENOMIC DNA]</scope>
    <source>
        <strain evidence="1">ATCC PRA-425</strain>
    </source>
</reference>
<dbReference type="AlphaFoldDB" id="A0A7J6MX46"/>
<sequence>MSSPSHRTWEACKAQAREVEHSIEGGIAELGRLSGNAERRGSTRIGIDDQIEDESSSDVALCGQIVTTLRSSTERHLTTLEDIVNEMAKMAEDKSRRAQLQRHRGILTWEPAFCFRWTLSCHDDLALPARLLPGSAVTQIIAHAHAQRAADVTESELRAMKLPPEVRQEYLDVIQKLRDLGNLSI</sequence>
<evidence type="ECO:0000313" key="1">
    <source>
        <dbReference type="EMBL" id="KAF4676016.1"/>
    </source>
</evidence>
<proteinExistence type="predicted"/>
<accession>A0A7J6MX46</accession>
<evidence type="ECO:0000313" key="2">
    <source>
        <dbReference type="Proteomes" id="UP000591131"/>
    </source>
</evidence>
<comment type="caution">
    <text evidence="1">The sequence shown here is derived from an EMBL/GenBank/DDBJ whole genome shotgun (WGS) entry which is preliminary data.</text>
</comment>
<dbReference type="EMBL" id="JAAPAO010000039">
    <property type="protein sequence ID" value="KAF4676016.1"/>
    <property type="molecule type" value="Genomic_DNA"/>
</dbReference>
<dbReference type="Proteomes" id="UP000591131">
    <property type="component" value="Unassembled WGS sequence"/>
</dbReference>